<accession>A0A2V1K0N2</accession>
<evidence type="ECO:0000313" key="1">
    <source>
        <dbReference type="EMBL" id="PWF24008.1"/>
    </source>
</evidence>
<proteinExistence type="predicted"/>
<reference evidence="2" key="1">
    <citation type="submission" date="2018-05" db="EMBL/GenBank/DDBJ databases">
        <authorList>
            <person name="Li Y."/>
        </authorList>
    </citation>
    <scope>NUCLEOTIDE SEQUENCE [LARGE SCALE GENOMIC DNA]</scope>
    <source>
        <strain evidence="2">3d-2-2</strain>
    </source>
</reference>
<comment type="caution">
    <text evidence="1">The sequence shown here is derived from an EMBL/GenBank/DDBJ whole genome shotgun (WGS) entry which is preliminary data.</text>
</comment>
<name>A0A2V1K0N2_9BURK</name>
<organism evidence="1 2">
    <name type="scientific">Corticimicrobacter populi</name>
    <dbReference type="NCBI Taxonomy" id="2175229"/>
    <lineage>
        <taxon>Bacteria</taxon>
        <taxon>Pseudomonadati</taxon>
        <taxon>Pseudomonadota</taxon>
        <taxon>Betaproteobacteria</taxon>
        <taxon>Burkholderiales</taxon>
        <taxon>Alcaligenaceae</taxon>
        <taxon>Corticimicrobacter</taxon>
    </lineage>
</organism>
<dbReference type="InterPro" id="IPR046677">
    <property type="entry name" value="DUF6547"/>
</dbReference>
<dbReference type="Pfam" id="PF20184">
    <property type="entry name" value="DUF6547"/>
    <property type="match status" value="1"/>
</dbReference>
<evidence type="ECO:0000313" key="2">
    <source>
        <dbReference type="Proteomes" id="UP000245212"/>
    </source>
</evidence>
<gene>
    <name evidence="1" type="ORF">DD235_06695</name>
</gene>
<dbReference type="Proteomes" id="UP000245212">
    <property type="component" value="Unassembled WGS sequence"/>
</dbReference>
<keyword evidence="2" id="KW-1185">Reference proteome</keyword>
<protein>
    <submittedName>
        <fullName evidence="1">Uncharacterized protein</fullName>
    </submittedName>
</protein>
<dbReference type="EMBL" id="QETA01000002">
    <property type="protein sequence ID" value="PWF24008.1"/>
    <property type="molecule type" value="Genomic_DNA"/>
</dbReference>
<dbReference type="AlphaFoldDB" id="A0A2V1K0N2"/>
<sequence length="124" mass="13757">MPGTAPIPVYQAMIDELVDETRLHSPLAKRVATDDSLPAAREDSAIHKLVPSLTQEQRIWLSELLMQERSSAIHDTLSVLSWWIECRDVALTVNGNALPADLSGMGMQGDYIGRVDGWTWPDDT</sequence>